<dbReference type="EMBL" id="JBHRXP010000001">
    <property type="protein sequence ID" value="MFC3579234.1"/>
    <property type="molecule type" value="Genomic_DNA"/>
</dbReference>
<keyword evidence="2" id="KW-1185">Reference proteome</keyword>
<dbReference type="RefSeq" id="WP_261295206.1">
    <property type="nucleotide sequence ID" value="NZ_JANQBK010000014.1"/>
</dbReference>
<comment type="caution">
    <text evidence="1">The sequence shown here is derived from an EMBL/GenBank/DDBJ whole genome shotgun (WGS) entry which is preliminary data.</text>
</comment>
<sequence length="55" mass="5933">MAKTLFTAAVIRLSETLLFFVTIGAITTRPVAALRPSTTGFFTVTVFERVAMPGI</sequence>
<reference evidence="2" key="1">
    <citation type="journal article" date="2019" name="Int. J. Syst. Evol. Microbiol.">
        <title>The Global Catalogue of Microorganisms (GCM) 10K type strain sequencing project: providing services to taxonomists for standard genome sequencing and annotation.</title>
        <authorList>
            <consortium name="The Broad Institute Genomics Platform"/>
            <consortium name="The Broad Institute Genome Sequencing Center for Infectious Disease"/>
            <person name="Wu L."/>
            <person name="Ma J."/>
        </authorList>
    </citation>
    <scope>NUCLEOTIDE SEQUENCE [LARGE SCALE GENOMIC DNA]</scope>
    <source>
        <strain evidence="2">KCTC 42739</strain>
    </source>
</reference>
<evidence type="ECO:0000313" key="2">
    <source>
        <dbReference type="Proteomes" id="UP001595713"/>
    </source>
</evidence>
<evidence type="ECO:0008006" key="3">
    <source>
        <dbReference type="Google" id="ProtNLM"/>
    </source>
</evidence>
<proteinExistence type="predicted"/>
<organism evidence="1 2">
    <name type="scientific">Sphingomonas hylomeconis</name>
    <dbReference type="NCBI Taxonomy" id="1395958"/>
    <lineage>
        <taxon>Bacteria</taxon>
        <taxon>Pseudomonadati</taxon>
        <taxon>Pseudomonadota</taxon>
        <taxon>Alphaproteobacteria</taxon>
        <taxon>Sphingomonadales</taxon>
        <taxon>Sphingomonadaceae</taxon>
        <taxon>Sphingomonas</taxon>
    </lineage>
</organism>
<evidence type="ECO:0000313" key="1">
    <source>
        <dbReference type="EMBL" id="MFC3579234.1"/>
    </source>
</evidence>
<protein>
    <recommendedName>
        <fullName evidence="3">Secreted protein</fullName>
    </recommendedName>
</protein>
<name>A0ABV7SQI4_9SPHN</name>
<accession>A0ABV7SQI4</accession>
<gene>
    <name evidence="1" type="ORF">ACFONA_03575</name>
</gene>
<dbReference type="Proteomes" id="UP001595713">
    <property type="component" value="Unassembled WGS sequence"/>
</dbReference>